<evidence type="ECO:0000313" key="3">
    <source>
        <dbReference type="Proteomes" id="UP001196413"/>
    </source>
</evidence>
<proteinExistence type="predicted"/>
<dbReference type="InterPro" id="IPR026204">
    <property type="entry name" value="GRIPAP1"/>
</dbReference>
<evidence type="ECO:0000256" key="1">
    <source>
        <dbReference type="SAM" id="Coils"/>
    </source>
</evidence>
<dbReference type="GO" id="GO:0099152">
    <property type="term" value="P:regulation of neurotransmitter receptor transport, endosome to postsynaptic membrane"/>
    <property type="evidence" value="ECO:0007669"/>
    <property type="project" value="TreeGrafter"/>
</dbReference>
<dbReference type="GO" id="GO:0098887">
    <property type="term" value="P:neurotransmitter receptor transport, endosome to postsynaptic membrane"/>
    <property type="evidence" value="ECO:0007669"/>
    <property type="project" value="TreeGrafter"/>
</dbReference>
<dbReference type="PANTHER" id="PTHR18978">
    <property type="entry name" value="GRIP-1 ASSOCIATED PROTEIN 1"/>
    <property type="match status" value="1"/>
</dbReference>
<feature type="coiled-coil region" evidence="1">
    <location>
        <begin position="291"/>
        <end position="467"/>
    </location>
</feature>
<keyword evidence="1" id="KW-0175">Coiled coil</keyword>
<protein>
    <recommendedName>
        <fullName evidence="4">GRIP1-associated protein 1</fullName>
    </recommendedName>
</protein>
<keyword evidence="3" id="KW-1185">Reference proteome</keyword>
<dbReference type="GO" id="GO:0098978">
    <property type="term" value="C:glutamatergic synapse"/>
    <property type="evidence" value="ECO:0007669"/>
    <property type="project" value="TreeGrafter"/>
</dbReference>
<dbReference type="AlphaFoldDB" id="A0AAD5NAI3"/>
<dbReference type="EMBL" id="JAHQIW010004834">
    <property type="protein sequence ID" value="KAJ1363949.1"/>
    <property type="molecule type" value="Genomic_DNA"/>
</dbReference>
<dbReference type="GO" id="GO:0098998">
    <property type="term" value="C:extrinsic component of postsynaptic early endosome membrane"/>
    <property type="evidence" value="ECO:0007669"/>
    <property type="project" value="TreeGrafter"/>
</dbReference>
<dbReference type="GO" id="GO:0099158">
    <property type="term" value="P:regulation of recycling endosome localization within postsynapse"/>
    <property type="evidence" value="ECO:0007669"/>
    <property type="project" value="TreeGrafter"/>
</dbReference>
<organism evidence="2 3">
    <name type="scientific">Parelaphostrongylus tenuis</name>
    <name type="common">Meningeal worm</name>
    <dbReference type="NCBI Taxonomy" id="148309"/>
    <lineage>
        <taxon>Eukaryota</taxon>
        <taxon>Metazoa</taxon>
        <taxon>Ecdysozoa</taxon>
        <taxon>Nematoda</taxon>
        <taxon>Chromadorea</taxon>
        <taxon>Rhabditida</taxon>
        <taxon>Rhabditina</taxon>
        <taxon>Rhabditomorpha</taxon>
        <taxon>Strongyloidea</taxon>
        <taxon>Metastrongylidae</taxon>
        <taxon>Parelaphostrongylus</taxon>
    </lineage>
</organism>
<gene>
    <name evidence="2" type="ORF">KIN20_023915</name>
</gene>
<dbReference type="Proteomes" id="UP001196413">
    <property type="component" value="Unassembled WGS sequence"/>
</dbReference>
<evidence type="ECO:0000313" key="2">
    <source>
        <dbReference type="EMBL" id="KAJ1363949.1"/>
    </source>
</evidence>
<accession>A0AAD5NAI3</accession>
<reference evidence="2" key="1">
    <citation type="submission" date="2021-06" db="EMBL/GenBank/DDBJ databases">
        <title>Parelaphostrongylus tenuis whole genome reference sequence.</title>
        <authorList>
            <person name="Garwood T.J."/>
            <person name="Larsen P.A."/>
            <person name="Fountain-Jones N.M."/>
            <person name="Garbe J.R."/>
            <person name="Macchietto M.G."/>
            <person name="Kania S.A."/>
            <person name="Gerhold R.W."/>
            <person name="Richards J.E."/>
            <person name="Wolf T.M."/>
        </authorList>
    </citation>
    <scope>NUCLEOTIDE SEQUENCE</scope>
    <source>
        <strain evidence="2">MNPRO001-30</strain>
        <tissue evidence="2">Meninges</tissue>
    </source>
</reference>
<name>A0AAD5NAI3_PARTN</name>
<feature type="coiled-coil region" evidence="1">
    <location>
        <begin position="586"/>
        <end position="617"/>
    </location>
</feature>
<dbReference type="PANTHER" id="PTHR18978:SF1">
    <property type="entry name" value="GRIP1-ASSOCIATED PROTEIN 1"/>
    <property type="match status" value="1"/>
</dbReference>
<dbReference type="GO" id="GO:0098837">
    <property type="term" value="C:postsynaptic recycling endosome"/>
    <property type="evidence" value="ECO:0007669"/>
    <property type="project" value="TreeGrafter"/>
</dbReference>
<sequence length="627" mass="72585">MDASGGLSKEEFLILQEQLIDLRNRNYELQESLQKKNQEIATLMSPKSEALQFATKLMNRRDKEKELTQMYETQLDALRMKLTTQEEEFRLQQETLLSELNKVVCQNEGMRRELQHYKATGSFHLSPQAGPSSAVHPLISEISRIENVSSHPVSYDDQTFKAEEEASVVEKLEQVKLSLAEKEALVSALESKLLEYKGKVEELDLAVEGSSLESGRLSSIIQEQQEEIDSLKEKLTLVNQRIEEKDSFTLYVLKNISSISERMKCENVSDCRSLLQRDLLDKEICSIMERISLNEEEMRRVNNEKNALQEMASIQTCLDETKARLAQVEEMREKEKLKMNDETESLLRKLHSLQENHENEVQMLRDETSVLCHELERKITTLEEAGKRELEERLLLEARYKLELEDRLKCFESEREEMRQKLLSLESSLSAKEEEKALSLKKQAAIIKELQRAIKEEKKRADSMERIGRSSYDEKEWHLVDELDAKSAQTLDGACSRSVSSTSALESDNVELINRLTSLQKTHADALDRINALESENARLCREIEDKSEIIEHWIRKKPLKFGTGFESPRRPEGVLRKFLSTTLTVDDTSNDIKEMNKKLQRMLEETLSKNIILQRDLQTLLERTEL</sequence>
<dbReference type="GO" id="GO:1905244">
    <property type="term" value="P:regulation of modification of synaptic structure"/>
    <property type="evidence" value="ECO:0007669"/>
    <property type="project" value="TreeGrafter"/>
</dbReference>
<comment type="caution">
    <text evidence="2">The sequence shown here is derived from an EMBL/GenBank/DDBJ whole genome shotgun (WGS) entry which is preliminary data.</text>
</comment>
<feature type="coiled-coil region" evidence="1">
    <location>
        <begin position="172"/>
        <end position="241"/>
    </location>
</feature>
<evidence type="ECO:0008006" key="4">
    <source>
        <dbReference type="Google" id="ProtNLM"/>
    </source>
</evidence>
<feature type="coiled-coil region" evidence="1">
    <location>
        <begin position="516"/>
        <end position="550"/>
    </location>
</feature>